<feature type="transmembrane region" description="Helical" evidence="1">
    <location>
        <begin position="211"/>
        <end position="231"/>
    </location>
</feature>
<name>A0A6N2YC29_9CLOT</name>
<keyword evidence="1" id="KW-1133">Transmembrane helix</keyword>
<dbReference type="AlphaFoldDB" id="A0A6N2YC29"/>
<protein>
    <submittedName>
        <fullName evidence="2">Uncharacterized protein</fullName>
    </submittedName>
</protein>
<feature type="transmembrane region" description="Helical" evidence="1">
    <location>
        <begin position="111"/>
        <end position="128"/>
    </location>
</feature>
<reference evidence="2" key="1">
    <citation type="submission" date="2019-11" db="EMBL/GenBank/DDBJ databases">
        <authorList>
            <person name="Feng L."/>
        </authorList>
    </citation>
    <scope>NUCLEOTIDE SEQUENCE</scope>
    <source>
        <strain evidence="2">CParaputrificumLFYP93</strain>
    </source>
</reference>
<keyword evidence="1" id="KW-0472">Membrane</keyword>
<keyword evidence="1" id="KW-0812">Transmembrane</keyword>
<dbReference type="EMBL" id="CACRTV010000010">
    <property type="protein sequence ID" value="VYT64391.1"/>
    <property type="molecule type" value="Genomic_DNA"/>
</dbReference>
<evidence type="ECO:0000256" key="1">
    <source>
        <dbReference type="SAM" id="Phobius"/>
    </source>
</evidence>
<gene>
    <name evidence="2" type="ORF">CPLFYP93_00235</name>
</gene>
<evidence type="ECO:0000313" key="2">
    <source>
        <dbReference type="EMBL" id="VYT64391.1"/>
    </source>
</evidence>
<dbReference type="RefSeq" id="WP_156558697.1">
    <property type="nucleotide sequence ID" value="NZ_CACRTV010000010.1"/>
</dbReference>
<feature type="transmembrane region" description="Helical" evidence="1">
    <location>
        <begin position="53"/>
        <end position="73"/>
    </location>
</feature>
<proteinExistence type="predicted"/>
<feature type="transmembrane region" description="Helical" evidence="1">
    <location>
        <begin position="184"/>
        <end position="199"/>
    </location>
</feature>
<feature type="transmembrane region" description="Helical" evidence="1">
    <location>
        <begin position="12"/>
        <end position="33"/>
    </location>
</feature>
<feature type="transmembrane region" description="Helical" evidence="1">
    <location>
        <begin position="85"/>
        <end position="105"/>
    </location>
</feature>
<organism evidence="2">
    <name type="scientific">Clostridium paraputrificum</name>
    <dbReference type="NCBI Taxonomy" id="29363"/>
    <lineage>
        <taxon>Bacteria</taxon>
        <taxon>Bacillati</taxon>
        <taxon>Bacillota</taxon>
        <taxon>Clostridia</taxon>
        <taxon>Eubacteriales</taxon>
        <taxon>Clostridiaceae</taxon>
        <taxon>Clostridium</taxon>
    </lineage>
</organism>
<accession>A0A6N2YC29</accession>
<sequence length="306" mass="35593">MGEKRNLKNGRLMIIAILITNIIYSADMIFNILNGNIGFFERLGVYDDVILDMSSACIIILLVICVTAPRSFNSEERRKEANTKLIPFYLMNGVFLLYIPISYVLFHNMNLLKSSALMCIYSIGVTYISRGIMTMQLSESQINWKKQWDEGFSEDKVESKFYWRFKIWLFPHEETSFFIRCRRISTYAIFLILLFFILYERVDNIVGIEYITIYPILISILLFFIECLFGIETSLTGVCTGIIAVETELNYTRFTVYVTDFNNKREIKFSVKANYLPITEGEVITVVHGVFSKRVIYVKGHNLDII</sequence>